<dbReference type="AlphaFoldDB" id="A0A369XU47"/>
<accession>A0A369XU47</accession>
<evidence type="ECO:0000256" key="2">
    <source>
        <dbReference type="SAM" id="SignalP"/>
    </source>
</evidence>
<protein>
    <submittedName>
        <fullName evidence="3">Uncharacterized protein</fullName>
    </submittedName>
</protein>
<sequence>MKHEHILAGSLLALALSPLALAQGNSQLQLPSSVDDYRELKRAQRGGPCERCGVVVGLRSENRQASGRRDPANAARQNPASPTAHMVTTPVLASGTTVKDARQAAAPVLIYVLTVRYEDGSFAFLEQSDEPTVHKGDRVRVVEGRVELRND</sequence>
<feature type="region of interest" description="Disordered" evidence="1">
    <location>
        <begin position="60"/>
        <end position="84"/>
    </location>
</feature>
<evidence type="ECO:0000256" key="1">
    <source>
        <dbReference type="SAM" id="MobiDB-lite"/>
    </source>
</evidence>
<dbReference type="Proteomes" id="UP000253831">
    <property type="component" value="Unassembled WGS sequence"/>
</dbReference>
<gene>
    <name evidence="3" type="ORF">DVS81_04930</name>
</gene>
<keyword evidence="2" id="KW-0732">Signal</keyword>
<name>A0A369XU47_9PROT</name>
<proteinExistence type="predicted"/>
<evidence type="ECO:0000313" key="3">
    <source>
        <dbReference type="EMBL" id="RDE51717.1"/>
    </source>
</evidence>
<comment type="caution">
    <text evidence="3">The sequence shown here is derived from an EMBL/GenBank/DDBJ whole genome shotgun (WGS) entry which is preliminary data.</text>
</comment>
<evidence type="ECO:0000313" key="4">
    <source>
        <dbReference type="Proteomes" id="UP000253831"/>
    </source>
</evidence>
<feature type="chain" id="PRO_5016836158" evidence="2">
    <location>
        <begin position="23"/>
        <end position="151"/>
    </location>
</feature>
<dbReference type="EMBL" id="QPGA01000005">
    <property type="protein sequence ID" value="RDE51717.1"/>
    <property type="molecule type" value="Genomic_DNA"/>
</dbReference>
<organism evidence="3 4">
    <name type="scientific">Candidatus Accumulibacter meliphilus</name>
    <dbReference type="NCBI Taxonomy" id="2211374"/>
    <lineage>
        <taxon>Bacteria</taxon>
        <taxon>Pseudomonadati</taxon>
        <taxon>Pseudomonadota</taxon>
        <taxon>Betaproteobacteria</taxon>
        <taxon>Candidatus Accumulibacter</taxon>
    </lineage>
</organism>
<reference evidence="3 4" key="1">
    <citation type="submission" date="2018-05" db="EMBL/GenBank/DDBJ databases">
        <title>Integrated omic analyses show evidence that a Ca. Accumulibacter phosphatis strain performs denitrification under micro-aerobic conditions.</title>
        <authorList>
            <person name="Camejo P.Y."/>
            <person name="Katherine M.D."/>
            <person name="Daniel N.R."/>
        </authorList>
    </citation>
    <scope>NUCLEOTIDE SEQUENCE [LARGE SCALE GENOMIC DNA]</scope>
    <source>
        <strain evidence="3">UW-LDO-IC</strain>
    </source>
</reference>
<feature type="signal peptide" evidence="2">
    <location>
        <begin position="1"/>
        <end position="22"/>
    </location>
</feature>